<sequence>MKKLSLVFVFVVALFIVNIDAGATGLNEEFVHYKISRIENFDAAKGVEKAWALEYRPGADPVIIVKRKVKSATYYMVKSEFFEVCYAAGHKGFGVAIMRNNWRDVPEELSNAVINAEAMKGQSILTPNKIGDEKALELIACYLPGLLNDSYKHLLN</sequence>
<organism evidence="1">
    <name type="scientific">hydrothermal vent metagenome</name>
    <dbReference type="NCBI Taxonomy" id="652676"/>
    <lineage>
        <taxon>unclassified sequences</taxon>
        <taxon>metagenomes</taxon>
        <taxon>ecological metagenomes</taxon>
    </lineage>
</organism>
<proteinExistence type="predicted"/>
<gene>
    <name evidence="1" type="ORF">MNBD_BACTEROID01-2017</name>
</gene>
<evidence type="ECO:0000313" key="1">
    <source>
        <dbReference type="EMBL" id="VAW17055.1"/>
    </source>
</evidence>
<dbReference type="AlphaFoldDB" id="A0A3B0TET3"/>
<accession>A0A3B0TET3</accession>
<reference evidence="1" key="1">
    <citation type="submission" date="2018-06" db="EMBL/GenBank/DDBJ databases">
        <authorList>
            <person name="Zhirakovskaya E."/>
        </authorList>
    </citation>
    <scope>NUCLEOTIDE SEQUENCE</scope>
</reference>
<name>A0A3B0TET3_9ZZZZ</name>
<protein>
    <submittedName>
        <fullName evidence="1">Uncharacterized protein</fullName>
    </submittedName>
</protein>
<dbReference type="EMBL" id="UOEP01000067">
    <property type="protein sequence ID" value="VAW17055.1"/>
    <property type="molecule type" value="Genomic_DNA"/>
</dbReference>